<dbReference type="Pfam" id="PF00652">
    <property type="entry name" value="Ricin_B_lectin"/>
    <property type="match status" value="1"/>
</dbReference>
<dbReference type="SUPFAM" id="SSF50370">
    <property type="entry name" value="Ricin B-like lectins"/>
    <property type="match status" value="2"/>
</dbReference>
<accession>A0A8J4DIN6</accession>
<dbReference type="Proteomes" id="UP000652013">
    <property type="component" value="Unassembled WGS sequence"/>
</dbReference>
<evidence type="ECO:0000313" key="2">
    <source>
        <dbReference type="EMBL" id="GIJ02368.1"/>
    </source>
</evidence>
<keyword evidence="3" id="KW-1185">Reference proteome</keyword>
<reference evidence="2" key="1">
    <citation type="submission" date="2021-01" db="EMBL/GenBank/DDBJ databases">
        <title>Whole genome shotgun sequence of Spirilliplanes yamanashiensis NBRC 15828.</title>
        <authorList>
            <person name="Komaki H."/>
            <person name="Tamura T."/>
        </authorList>
    </citation>
    <scope>NUCLEOTIDE SEQUENCE</scope>
    <source>
        <strain evidence="2">NBRC 15828</strain>
    </source>
</reference>
<sequence>MRQRPAWGDHSDDRGNMVLAMLLTVVGLALSVLLSSTVVVQVKTSGRVNSRQVSVSSAQAGLDAALSLLRSAVTGGTDSQNNPVGDIAKLPCTSTKTVAQYTDADHSYVVTDRTVPGTTPAVRYSMTIDYYAVDPTGYQDNPGVIRNKRVVCDGTGGVGTVAVPGWALLRSTGLVEGAGRSLHATYTMGSNNENIPGGRIQVSGAGHLCVGSDTDPPVAGAYVKLVDCAGTPRGQLTFTYQKNLNLRIEPAGLCLTANPALNAYVMFQACAAATIPSQQWAFQSDAFVFQGTTNGSSWNGMCFTNEGAVAVGSRIKMGDACKTNSSQHSYFPDAGMGAGAAGPDSDQLVNRANVGYCLDLPQDDVTGARQYGTATPALITYPCKQAFSGVPHWNHVWKIEPLPAAQQVAGALYYRARITITPNDLADENDNDPKKGIKHCLSLSPAPNEYPWVVDCNAGQVTAATTWRLYGRNPNGSEAYQIQDNSGNVCLQALGFGVPNIQKVSNAWPMVVTRACDGTDSQKWNVPASWTAAPLKGLGEG</sequence>
<proteinExistence type="predicted"/>
<dbReference type="AlphaFoldDB" id="A0A8J4DIN6"/>
<comment type="caution">
    <text evidence="2">The sequence shown here is derived from an EMBL/GenBank/DDBJ whole genome shotgun (WGS) entry which is preliminary data.</text>
</comment>
<organism evidence="2 3">
    <name type="scientific">Spirilliplanes yamanashiensis</name>
    <dbReference type="NCBI Taxonomy" id="42233"/>
    <lineage>
        <taxon>Bacteria</taxon>
        <taxon>Bacillati</taxon>
        <taxon>Actinomycetota</taxon>
        <taxon>Actinomycetes</taxon>
        <taxon>Micromonosporales</taxon>
        <taxon>Micromonosporaceae</taxon>
        <taxon>Spirilliplanes</taxon>
    </lineage>
</organism>
<dbReference type="RefSeq" id="WP_203937681.1">
    <property type="nucleotide sequence ID" value="NZ_BAAAGJ010000012.1"/>
</dbReference>
<name>A0A8J4DIN6_9ACTN</name>
<dbReference type="Gene3D" id="2.80.10.50">
    <property type="match status" value="1"/>
</dbReference>
<evidence type="ECO:0000313" key="3">
    <source>
        <dbReference type="Proteomes" id="UP000652013"/>
    </source>
</evidence>
<gene>
    <name evidence="2" type="ORF">Sya03_17200</name>
</gene>
<feature type="domain" description="Ricin B lectin" evidence="1">
    <location>
        <begin position="198"/>
        <end position="327"/>
    </location>
</feature>
<dbReference type="PROSITE" id="PS50231">
    <property type="entry name" value="RICIN_B_LECTIN"/>
    <property type="match status" value="2"/>
</dbReference>
<dbReference type="EMBL" id="BOOY01000009">
    <property type="protein sequence ID" value="GIJ02368.1"/>
    <property type="molecule type" value="Genomic_DNA"/>
</dbReference>
<evidence type="ECO:0000259" key="1">
    <source>
        <dbReference type="Pfam" id="PF00652"/>
    </source>
</evidence>
<protein>
    <recommendedName>
        <fullName evidence="1">Ricin B lectin domain-containing protein</fullName>
    </recommendedName>
</protein>
<dbReference type="InterPro" id="IPR000772">
    <property type="entry name" value="Ricin_B_lectin"/>
</dbReference>
<dbReference type="InterPro" id="IPR035992">
    <property type="entry name" value="Ricin_B-like_lectins"/>
</dbReference>